<evidence type="ECO:0000313" key="3">
    <source>
        <dbReference type="Proteomes" id="UP001462502"/>
    </source>
</evidence>
<proteinExistence type="predicted"/>
<sequence length="422" mass="43343">MRRKQAGEILIGMAIAVVMIGMVLSYFGVRQVNEWRVSRGEIVGGALAELGKGVNSYVVQYHPQIVSALFGGPSQVKDAGGRVIVQNAAAPTAAEIASIAGLSGFGATPPIPGGNYVIRLSRGGSCVDQATCNVNALTYIDRPLLMPFPGASDRVDYMATGAAVQAIGINGGASFLSPSNANSNANLTFHSPGGAVEAIPNPVAGAPGGIVAMRGGYIRADFDEFLRRDGTKPMTGNLNMDAHDILNAKDILGSGTITMGGDVKAGASVFANMNVSAGRDVAAGGKVTAGQNVEAGQDVVAAHDVRASNDVKAAQNVVAGNMVQGNTLYPNKVVAENEPGCSPEGAIARSSAGLILSCQSGTWKKQSGLTAVIYQCPLDSYTGSGEWASYGCLGQYSATSTCTNVWWNGGGRSYTRACTPMQ</sequence>
<reference evidence="2 3" key="1">
    <citation type="submission" date="2024-05" db="EMBL/GenBank/DDBJ databases">
        <authorList>
            <person name="De Oliveira J.P."/>
            <person name="Noriler S.A."/>
            <person name="De Oliveira A.G."/>
            <person name="Sipoli D.S."/>
        </authorList>
    </citation>
    <scope>NUCLEOTIDE SEQUENCE [LARGE SCALE GENOMIC DNA]</scope>
    <source>
        <strain evidence="2 3">LABIM192</strain>
    </source>
</reference>
<evidence type="ECO:0008006" key="4">
    <source>
        <dbReference type="Google" id="ProtNLM"/>
    </source>
</evidence>
<keyword evidence="1" id="KW-0812">Transmembrane</keyword>
<keyword evidence="3" id="KW-1185">Reference proteome</keyword>
<dbReference type="Proteomes" id="UP001462502">
    <property type="component" value="Unassembled WGS sequence"/>
</dbReference>
<name>A0ABV0J0U5_9NEIS</name>
<keyword evidence="1" id="KW-1133">Transmembrane helix</keyword>
<dbReference type="EMBL" id="JBDXMI010000001">
    <property type="protein sequence ID" value="MEO9387008.1"/>
    <property type="molecule type" value="Genomic_DNA"/>
</dbReference>
<accession>A0ABV0J0U5</accession>
<evidence type="ECO:0000256" key="1">
    <source>
        <dbReference type="SAM" id="Phobius"/>
    </source>
</evidence>
<protein>
    <recommendedName>
        <fullName evidence="4">Shufflon system plasmid conjugative transfer pilus tip adhesin PilV</fullName>
    </recommendedName>
</protein>
<keyword evidence="1" id="KW-0472">Membrane</keyword>
<evidence type="ECO:0000313" key="2">
    <source>
        <dbReference type="EMBL" id="MEO9387008.1"/>
    </source>
</evidence>
<comment type="caution">
    <text evidence="2">The sequence shown here is derived from an EMBL/GenBank/DDBJ whole genome shotgun (WGS) entry which is preliminary data.</text>
</comment>
<feature type="transmembrane region" description="Helical" evidence="1">
    <location>
        <begin position="9"/>
        <end position="29"/>
    </location>
</feature>
<dbReference type="RefSeq" id="WP_347950142.1">
    <property type="nucleotide sequence ID" value="NZ_CP158160.1"/>
</dbReference>
<organism evidence="2 3">
    <name type="scientific">Chromobacterium phragmitis</name>
    <dbReference type="NCBI Taxonomy" id="2202141"/>
    <lineage>
        <taxon>Bacteria</taxon>
        <taxon>Pseudomonadati</taxon>
        <taxon>Pseudomonadota</taxon>
        <taxon>Betaproteobacteria</taxon>
        <taxon>Neisseriales</taxon>
        <taxon>Chromobacteriaceae</taxon>
        <taxon>Chromobacterium</taxon>
    </lineage>
</organism>
<gene>
    <name evidence="2" type="ORF">ABI908_23225</name>
</gene>